<comment type="caution">
    <text evidence="1">The sequence shown here is derived from an EMBL/GenBank/DDBJ whole genome shotgun (WGS) entry which is preliminary data.</text>
</comment>
<sequence length="365" mass="40469">MFLQLLVALLQPPRLNIMAFSCPATLSEIENDLHPNSDDEAFVAQVLRPDMGRSSVGPGDGLPAPPRAALRSQASLATKHTMNDVSTSEESLCLASKTSRVAEECTLPQVDAMETSAGRRVVQLEAPSGNQQPQHVRPSIPAFASREDYVKLMFVEDPGVNIKLRWLTEITRAFNLDRELAEIKMSAETSRFVYVSRKRQDIVKSTEAGLDRKFSSFLVTRYPVEVEPDLSKELPGVHNARRFRQNVFCHVYLPARSINWIMTNQRVTDVGESVIYPDTVLLQSAVLGVHDSRSCQHRDPPLLPSPVTEGRAERPITPPIELASKWRCPRCQEPGCQCVARLLKTPTASSINVTLSAHAIHASIC</sequence>
<keyword evidence="2" id="KW-1185">Reference proteome</keyword>
<accession>A0A5B7G5N5</accession>
<gene>
    <name evidence="1" type="ORF">E2C01_046643</name>
</gene>
<protein>
    <submittedName>
        <fullName evidence="1">Uncharacterized protein</fullName>
    </submittedName>
</protein>
<dbReference type="OrthoDB" id="6376548at2759"/>
<dbReference type="Proteomes" id="UP000324222">
    <property type="component" value="Unassembled WGS sequence"/>
</dbReference>
<proteinExistence type="predicted"/>
<dbReference type="EMBL" id="VSRR010011133">
    <property type="protein sequence ID" value="MPC52766.1"/>
    <property type="molecule type" value="Genomic_DNA"/>
</dbReference>
<reference evidence="1 2" key="1">
    <citation type="submission" date="2019-05" db="EMBL/GenBank/DDBJ databases">
        <title>Another draft genome of Portunus trituberculatus and its Hox gene families provides insights of decapod evolution.</title>
        <authorList>
            <person name="Jeong J.-H."/>
            <person name="Song I."/>
            <person name="Kim S."/>
            <person name="Choi T."/>
            <person name="Kim D."/>
            <person name="Ryu S."/>
            <person name="Kim W."/>
        </authorList>
    </citation>
    <scope>NUCLEOTIDE SEQUENCE [LARGE SCALE GENOMIC DNA]</scope>
    <source>
        <tissue evidence="1">Muscle</tissue>
    </source>
</reference>
<name>A0A5B7G5N5_PORTR</name>
<organism evidence="1 2">
    <name type="scientific">Portunus trituberculatus</name>
    <name type="common">Swimming crab</name>
    <name type="synonym">Neptunus trituberculatus</name>
    <dbReference type="NCBI Taxonomy" id="210409"/>
    <lineage>
        <taxon>Eukaryota</taxon>
        <taxon>Metazoa</taxon>
        <taxon>Ecdysozoa</taxon>
        <taxon>Arthropoda</taxon>
        <taxon>Crustacea</taxon>
        <taxon>Multicrustacea</taxon>
        <taxon>Malacostraca</taxon>
        <taxon>Eumalacostraca</taxon>
        <taxon>Eucarida</taxon>
        <taxon>Decapoda</taxon>
        <taxon>Pleocyemata</taxon>
        <taxon>Brachyura</taxon>
        <taxon>Eubrachyura</taxon>
        <taxon>Portunoidea</taxon>
        <taxon>Portunidae</taxon>
        <taxon>Portuninae</taxon>
        <taxon>Portunus</taxon>
    </lineage>
</organism>
<dbReference type="AlphaFoldDB" id="A0A5B7G5N5"/>
<evidence type="ECO:0000313" key="2">
    <source>
        <dbReference type="Proteomes" id="UP000324222"/>
    </source>
</evidence>
<evidence type="ECO:0000313" key="1">
    <source>
        <dbReference type="EMBL" id="MPC52766.1"/>
    </source>
</evidence>